<dbReference type="PRINTS" id="PR00368">
    <property type="entry name" value="FADPNR"/>
</dbReference>
<keyword evidence="6" id="KW-1015">Disulfide bond</keyword>
<feature type="region of interest" description="Disordered" evidence="9">
    <location>
        <begin position="1"/>
        <end position="38"/>
    </location>
</feature>
<evidence type="ECO:0000259" key="11">
    <source>
        <dbReference type="Pfam" id="PF07992"/>
    </source>
</evidence>
<dbReference type="Gene3D" id="3.30.390.30">
    <property type="match status" value="1"/>
</dbReference>
<evidence type="ECO:0000256" key="5">
    <source>
        <dbReference type="ARBA" id="ARBA00023002"/>
    </source>
</evidence>
<keyword evidence="4 8" id="KW-0274">FAD</keyword>
<dbReference type="GO" id="GO:0034599">
    <property type="term" value="P:cellular response to oxidative stress"/>
    <property type="evidence" value="ECO:0007669"/>
    <property type="project" value="TreeGrafter"/>
</dbReference>
<comment type="caution">
    <text evidence="12">The sequence shown here is derived from an EMBL/GenBank/DDBJ whole genome shotgun (WGS) entry which is preliminary data.</text>
</comment>
<sequence length="812" mass="87584">MTNVESIHAEREAVRQGKPIPRPAPGERPRGFKSKQAEPLDIASPAVEQYYAQLPPLQQWCDRLRSALVELGQSSGLPGRASGHFPVDPLVTEHGGPAGSQLELCCEQELRRAQRRLHVEIRASGQTPKGPYAVSVEEEAKHPDSILFLARTIPAEMGGGRALARCYEPDILPRLRSLALQGGPLQPNSPPESFALAIFRPGLAEAAWTVRGSGEDLLAWRDGLSALLCGDLGPPGPEAWFPRDGRLRTRQRGPSTAPKPFDLLARGPSVRPSSAHPCALSTKQLWDLVACLDALAEAQRHMFAPLPVLPGTSYRPVEFGLRSFLASLNPLEAAPAASGEQRGDYEYDLVTIGAGSGGVRASRMAASMHGARVAVCDLPYSPIASDETGGAGGTCVLRGCVPKKLFVYASEFREAFRDARGFGFDVDPDAPQDWSLFLEKKRQELKRLNGVYHTLLKNASVDFIEGRGRLLDAHTVAIGDRVLTARHILIATGARAFVPKFEGHELCIVSDNVLELDKVPKKLVIIGAGYIAVEFASIFHGLGSEVHLVFRKDLPLNGFDEEVRQFAAAEYAKSGMHLHAGFTPVAVTKQDGSLSLKMKNAAGEEIVIDGADHVLAATGRKPNIRNLGLDSVDVKVSDKGAIEVNELSQTSVPSVWAIGDVTDRLNLTPVALMEAMALVRTLFAGENTAPDHSNVATAVFSHPEIGTVGLTEANAKHAYGGDLDIYTSSFKPMRNTISGNQGRAFMKIIVHRPSDRVLGIHMVGPNASEIMQGFGVAMKMGLTKRQLDSTVGIHPTSAEELVTMRTLTRRVD</sequence>
<evidence type="ECO:0000256" key="6">
    <source>
        <dbReference type="ARBA" id="ARBA00023157"/>
    </source>
</evidence>
<dbReference type="InterPro" id="IPR016156">
    <property type="entry name" value="FAD/NAD-linked_Rdtase_dimer_sf"/>
</dbReference>
<dbReference type="GO" id="GO:0050660">
    <property type="term" value="F:flavin adenine dinucleotide binding"/>
    <property type="evidence" value="ECO:0007669"/>
    <property type="project" value="InterPro"/>
</dbReference>
<dbReference type="InterPro" id="IPR012999">
    <property type="entry name" value="Pyr_OxRdtase_I_AS"/>
</dbReference>
<dbReference type="GO" id="GO:0006749">
    <property type="term" value="P:glutathione metabolic process"/>
    <property type="evidence" value="ECO:0007669"/>
    <property type="project" value="TreeGrafter"/>
</dbReference>
<dbReference type="InterPro" id="IPR036188">
    <property type="entry name" value="FAD/NAD-bd_sf"/>
</dbReference>
<dbReference type="InterPro" id="IPR046952">
    <property type="entry name" value="GSHR/TRXR-like"/>
</dbReference>
<feature type="domain" description="FAD/NAD(P)-binding" evidence="11">
    <location>
        <begin position="347"/>
        <end position="675"/>
    </location>
</feature>
<dbReference type="Proteomes" id="UP001255856">
    <property type="component" value="Unassembled WGS sequence"/>
</dbReference>
<evidence type="ECO:0000256" key="1">
    <source>
        <dbReference type="ARBA" id="ARBA00001974"/>
    </source>
</evidence>
<dbReference type="AlphaFoldDB" id="A0AAD9ILC7"/>
<feature type="domain" description="Pyridine nucleotide-disulphide oxidoreductase dimerisation" evidence="10">
    <location>
        <begin position="695"/>
        <end position="804"/>
    </location>
</feature>
<proteinExistence type="inferred from homology"/>
<gene>
    <name evidence="12" type="ORF">QBZ16_003595</name>
</gene>
<evidence type="ECO:0000313" key="12">
    <source>
        <dbReference type="EMBL" id="KAK2078755.1"/>
    </source>
</evidence>
<keyword evidence="13" id="KW-1185">Reference proteome</keyword>
<evidence type="ECO:0000256" key="4">
    <source>
        <dbReference type="ARBA" id="ARBA00022827"/>
    </source>
</evidence>
<dbReference type="Gene3D" id="3.50.50.60">
    <property type="entry name" value="FAD/NAD(P)-binding domain"/>
    <property type="match status" value="2"/>
</dbReference>
<keyword evidence="5 8" id="KW-0560">Oxidoreductase</keyword>
<accession>A0AAD9ILC7</accession>
<dbReference type="PANTHER" id="PTHR42737">
    <property type="entry name" value="GLUTATHIONE REDUCTASE"/>
    <property type="match status" value="1"/>
</dbReference>
<dbReference type="GO" id="GO:0005739">
    <property type="term" value="C:mitochondrion"/>
    <property type="evidence" value="ECO:0007669"/>
    <property type="project" value="TreeGrafter"/>
</dbReference>
<keyword evidence="3 8" id="KW-0285">Flavoprotein</keyword>
<evidence type="ECO:0000256" key="9">
    <source>
        <dbReference type="SAM" id="MobiDB-lite"/>
    </source>
</evidence>
<name>A0AAD9ILC7_PROWI</name>
<feature type="compositionally biased region" description="Basic and acidic residues" evidence="9">
    <location>
        <begin position="25"/>
        <end position="38"/>
    </location>
</feature>
<dbReference type="SUPFAM" id="SSF55424">
    <property type="entry name" value="FAD/NAD-linked reductases, dimerisation (C-terminal) domain"/>
    <property type="match status" value="1"/>
</dbReference>
<dbReference type="EMBL" id="JASFZW010000004">
    <property type="protein sequence ID" value="KAK2078755.1"/>
    <property type="molecule type" value="Genomic_DNA"/>
</dbReference>
<evidence type="ECO:0000259" key="10">
    <source>
        <dbReference type="Pfam" id="PF02852"/>
    </source>
</evidence>
<protein>
    <recommendedName>
        <fullName evidence="14">Glutathione-disulfide reductase</fullName>
    </recommendedName>
</protein>
<comment type="cofactor">
    <cofactor evidence="1">
        <name>FAD</name>
        <dbReference type="ChEBI" id="CHEBI:57692"/>
    </cofactor>
</comment>
<dbReference type="GO" id="GO:0045454">
    <property type="term" value="P:cell redox homeostasis"/>
    <property type="evidence" value="ECO:0007669"/>
    <property type="project" value="InterPro"/>
</dbReference>
<dbReference type="InterPro" id="IPR004099">
    <property type="entry name" value="Pyr_nucl-diS_OxRdtase_dimer"/>
</dbReference>
<evidence type="ECO:0000256" key="7">
    <source>
        <dbReference type="ARBA" id="ARBA00023284"/>
    </source>
</evidence>
<evidence type="ECO:0008006" key="14">
    <source>
        <dbReference type="Google" id="ProtNLM"/>
    </source>
</evidence>
<evidence type="ECO:0000256" key="3">
    <source>
        <dbReference type="ARBA" id="ARBA00022630"/>
    </source>
</evidence>
<dbReference type="GO" id="GO:0004362">
    <property type="term" value="F:glutathione-disulfide reductase (NADPH) activity"/>
    <property type="evidence" value="ECO:0007669"/>
    <property type="project" value="TreeGrafter"/>
</dbReference>
<dbReference type="PROSITE" id="PS00076">
    <property type="entry name" value="PYRIDINE_REDOX_1"/>
    <property type="match status" value="1"/>
</dbReference>
<evidence type="ECO:0000256" key="2">
    <source>
        <dbReference type="ARBA" id="ARBA00007532"/>
    </source>
</evidence>
<dbReference type="SUPFAM" id="SSF51905">
    <property type="entry name" value="FAD/NAD(P)-binding domain"/>
    <property type="match status" value="1"/>
</dbReference>
<evidence type="ECO:0000313" key="13">
    <source>
        <dbReference type="Proteomes" id="UP001255856"/>
    </source>
</evidence>
<dbReference type="GO" id="GO:0005829">
    <property type="term" value="C:cytosol"/>
    <property type="evidence" value="ECO:0007669"/>
    <property type="project" value="TreeGrafter"/>
</dbReference>
<evidence type="ECO:0000256" key="8">
    <source>
        <dbReference type="RuleBase" id="RU003691"/>
    </source>
</evidence>
<reference evidence="12" key="1">
    <citation type="submission" date="2021-01" db="EMBL/GenBank/DDBJ databases">
        <authorList>
            <person name="Eckstrom K.M.E."/>
        </authorList>
    </citation>
    <scope>NUCLEOTIDE SEQUENCE</scope>
    <source>
        <strain evidence="12">UVCC 0001</strain>
    </source>
</reference>
<dbReference type="InterPro" id="IPR023753">
    <property type="entry name" value="FAD/NAD-binding_dom"/>
</dbReference>
<dbReference type="PRINTS" id="PR00411">
    <property type="entry name" value="PNDRDTASEI"/>
</dbReference>
<dbReference type="Pfam" id="PF07992">
    <property type="entry name" value="Pyr_redox_2"/>
    <property type="match status" value="1"/>
</dbReference>
<keyword evidence="7 8" id="KW-0676">Redox-active center</keyword>
<organism evidence="12 13">
    <name type="scientific">Prototheca wickerhamii</name>
    <dbReference type="NCBI Taxonomy" id="3111"/>
    <lineage>
        <taxon>Eukaryota</taxon>
        <taxon>Viridiplantae</taxon>
        <taxon>Chlorophyta</taxon>
        <taxon>core chlorophytes</taxon>
        <taxon>Trebouxiophyceae</taxon>
        <taxon>Chlorellales</taxon>
        <taxon>Chlorellaceae</taxon>
        <taxon>Prototheca</taxon>
    </lineage>
</organism>
<dbReference type="PANTHER" id="PTHR42737:SF9">
    <property type="entry name" value="GLUTATHIONE REDUCTASE"/>
    <property type="match status" value="1"/>
</dbReference>
<comment type="similarity">
    <text evidence="2 8">Belongs to the class-I pyridine nucleotide-disulfide oxidoreductase family.</text>
</comment>
<dbReference type="Pfam" id="PF02852">
    <property type="entry name" value="Pyr_redox_dim"/>
    <property type="match status" value="1"/>
</dbReference>
<dbReference type="NCBIfam" id="NF004776">
    <property type="entry name" value="PRK06116.1"/>
    <property type="match status" value="1"/>
</dbReference>